<gene>
    <name evidence="1" type="ORF">HVS_06945</name>
</gene>
<dbReference type="AlphaFoldDB" id="A0A2K9E725"/>
<dbReference type="KEGG" id="hsc:HVS_06945"/>
<protein>
    <submittedName>
        <fullName evidence="1">Uncharacterized protein</fullName>
    </submittedName>
</protein>
<accession>A0A2K9E725</accession>
<dbReference type="Proteomes" id="UP000233534">
    <property type="component" value="Chromosome"/>
</dbReference>
<keyword evidence="2" id="KW-1185">Reference proteome</keyword>
<proteinExistence type="predicted"/>
<name>A0A2K9E725_9FIRM</name>
<organism evidence="1 2">
    <name type="scientific">Acetivibrio saccincola</name>
    <dbReference type="NCBI Taxonomy" id="1677857"/>
    <lineage>
        <taxon>Bacteria</taxon>
        <taxon>Bacillati</taxon>
        <taxon>Bacillota</taxon>
        <taxon>Clostridia</taxon>
        <taxon>Eubacteriales</taxon>
        <taxon>Oscillospiraceae</taxon>
        <taxon>Acetivibrio</taxon>
    </lineage>
</organism>
<reference evidence="1 2" key="1">
    <citation type="submission" date="2017-12" db="EMBL/GenBank/DDBJ databases">
        <title>Complete genome sequence of Herbivorax saccincola GGR1, a novel Cellulosome-producing hydrolytic bacterium in a thermophilic biogas plant, established by Illumina and Nanopore MinION sequencing.</title>
        <authorList>
            <person name="Pechtl A."/>
            <person name="Ruckert C."/>
            <person name="Koeck D.E."/>
            <person name="Maus I."/>
            <person name="Winkler A."/>
            <person name="Kalinowski J."/>
            <person name="Puhler A."/>
            <person name="Schwarz W.W."/>
            <person name="Zverlov V.V."/>
            <person name="Schluter A."/>
            <person name="Liebl W."/>
        </authorList>
    </citation>
    <scope>NUCLEOTIDE SEQUENCE [LARGE SCALE GENOMIC DNA]</scope>
    <source>
        <strain evidence="2">SR1</strain>
    </source>
</reference>
<dbReference type="RefSeq" id="WP_133161645.1">
    <property type="nucleotide sequence ID" value="NZ_CP025197.1"/>
</dbReference>
<evidence type="ECO:0000313" key="2">
    <source>
        <dbReference type="Proteomes" id="UP000233534"/>
    </source>
</evidence>
<sequence>MDQKIDSNQLKDRLVKMIKILKDLSEEEFGLFKGWFKWILKPRISEELRFKIDDILEKSRPTEVENMVYNLANTIDEMTQKAMV</sequence>
<dbReference type="EMBL" id="CP025197">
    <property type="protein sequence ID" value="AUG57306.1"/>
    <property type="molecule type" value="Genomic_DNA"/>
</dbReference>
<evidence type="ECO:0000313" key="1">
    <source>
        <dbReference type="EMBL" id="AUG57306.1"/>
    </source>
</evidence>